<dbReference type="SUPFAM" id="SSF50692">
    <property type="entry name" value="ADC-like"/>
    <property type="match status" value="1"/>
</dbReference>
<dbReference type="Gene3D" id="2.40.40.20">
    <property type="match status" value="1"/>
</dbReference>
<accession>X1AP46</accession>
<dbReference type="InterPro" id="IPR006657">
    <property type="entry name" value="MoPterin_dinucl-bd_dom"/>
</dbReference>
<evidence type="ECO:0000313" key="2">
    <source>
        <dbReference type="EMBL" id="GAG71177.1"/>
    </source>
</evidence>
<gene>
    <name evidence="2" type="ORF">S01H4_08665</name>
</gene>
<dbReference type="GO" id="GO:0043546">
    <property type="term" value="F:molybdopterin cofactor binding"/>
    <property type="evidence" value="ECO:0007669"/>
    <property type="project" value="InterPro"/>
</dbReference>
<reference evidence="2" key="1">
    <citation type="journal article" date="2014" name="Front. Microbiol.">
        <title>High frequency of phylogenetically diverse reductive dehalogenase-homologous genes in deep subseafloor sedimentary metagenomes.</title>
        <authorList>
            <person name="Kawai M."/>
            <person name="Futagami T."/>
            <person name="Toyoda A."/>
            <person name="Takaki Y."/>
            <person name="Nishi S."/>
            <person name="Hori S."/>
            <person name="Arai W."/>
            <person name="Tsubouchi T."/>
            <person name="Morono Y."/>
            <person name="Uchiyama I."/>
            <person name="Ito T."/>
            <person name="Fujiyama A."/>
            <person name="Inagaki F."/>
            <person name="Takami H."/>
        </authorList>
    </citation>
    <scope>NUCLEOTIDE SEQUENCE</scope>
    <source>
        <strain evidence="2">Expedition CK06-06</strain>
    </source>
</reference>
<dbReference type="GO" id="GO:0016491">
    <property type="term" value="F:oxidoreductase activity"/>
    <property type="evidence" value="ECO:0007669"/>
    <property type="project" value="InterPro"/>
</dbReference>
<proteinExistence type="predicted"/>
<dbReference type="AlphaFoldDB" id="X1AP46"/>
<organism evidence="2">
    <name type="scientific">marine sediment metagenome</name>
    <dbReference type="NCBI Taxonomy" id="412755"/>
    <lineage>
        <taxon>unclassified sequences</taxon>
        <taxon>metagenomes</taxon>
        <taxon>ecological metagenomes</taxon>
    </lineage>
</organism>
<comment type="caution">
    <text evidence="2">The sequence shown here is derived from an EMBL/GenBank/DDBJ whole genome shotgun (WGS) entry which is preliminary data.</text>
</comment>
<dbReference type="Pfam" id="PF01568">
    <property type="entry name" value="Molydop_binding"/>
    <property type="match status" value="1"/>
</dbReference>
<protein>
    <recommendedName>
        <fullName evidence="1">Molybdopterin dinucleotide-binding domain-containing protein</fullName>
    </recommendedName>
</protein>
<evidence type="ECO:0000259" key="1">
    <source>
        <dbReference type="Pfam" id="PF01568"/>
    </source>
</evidence>
<name>X1AP46_9ZZZZ</name>
<dbReference type="InterPro" id="IPR009010">
    <property type="entry name" value="Asp_de-COase-like_dom_sf"/>
</dbReference>
<feature type="domain" description="Molybdopterin dinucleotide-binding" evidence="1">
    <location>
        <begin position="2"/>
        <end position="94"/>
    </location>
</feature>
<dbReference type="EMBL" id="BART01003007">
    <property type="protein sequence ID" value="GAG71177.1"/>
    <property type="molecule type" value="Genomic_DNA"/>
</dbReference>
<sequence>MHSQLGQLNSKYYEDFGRIFLNPEDIKTLDVDIDEEVIVSNEYGYAKYILAELPSLKSGVALIYSGVSSPYNESTNVNLFTPDIPEESGLSGAYNSSVIKVKKVN</sequence>